<dbReference type="InterPro" id="IPR001647">
    <property type="entry name" value="HTH_TetR"/>
</dbReference>
<dbReference type="PROSITE" id="PS50977">
    <property type="entry name" value="HTH_TETR_2"/>
    <property type="match status" value="1"/>
</dbReference>
<dbReference type="GO" id="GO:0003700">
    <property type="term" value="F:DNA-binding transcription factor activity"/>
    <property type="evidence" value="ECO:0007669"/>
    <property type="project" value="TreeGrafter"/>
</dbReference>
<evidence type="ECO:0000259" key="5">
    <source>
        <dbReference type="PROSITE" id="PS50977"/>
    </source>
</evidence>
<evidence type="ECO:0000256" key="1">
    <source>
        <dbReference type="ARBA" id="ARBA00023015"/>
    </source>
</evidence>
<evidence type="ECO:0000313" key="7">
    <source>
        <dbReference type="Proteomes" id="UP000660611"/>
    </source>
</evidence>
<dbReference type="GO" id="GO:0045892">
    <property type="term" value="P:negative regulation of DNA-templated transcription"/>
    <property type="evidence" value="ECO:0007669"/>
    <property type="project" value="InterPro"/>
</dbReference>
<feature type="domain" description="HTH tetR-type" evidence="5">
    <location>
        <begin position="20"/>
        <end position="80"/>
    </location>
</feature>
<comment type="caution">
    <text evidence="6">The sequence shown here is derived from an EMBL/GenBank/DDBJ whole genome shotgun (WGS) entry which is preliminary data.</text>
</comment>
<proteinExistence type="predicted"/>
<sequence length="238" mass="24806">MTIEFLWAERPQPTRGPKPALTAQQVADTGVALARAEGLAALSMQRIAAELGFTKMSLYRYVPGKAELVALMVERAIGAPPAVPGTDWRAGLSAWASAMLERFVTHPWALEATLGPRPIGPNELAWMEAALSVLADSGLTAAERLDTVAVLAGHARMIAQQAAVARHGAAAPEGELLDAIGAVIGRHADRFPALAATLAEPAEGRNQAFTFGIDRILDGVGLLIAARRGDTPGAGGLP</sequence>
<dbReference type="Gene3D" id="1.10.10.60">
    <property type="entry name" value="Homeodomain-like"/>
    <property type="match status" value="1"/>
</dbReference>
<dbReference type="InterPro" id="IPR050109">
    <property type="entry name" value="HTH-type_TetR-like_transc_reg"/>
</dbReference>
<feature type="DNA-binding region" description="H-T-H motif" evidence="4">
    <location>
        <begin position="43"/>
        <end position="62"/>
    </location>
</feature>
<dbReference type="PANTHER" id="PTHR30055:SF151">
    <property type="entry name" value="TRANSCRIPTIONAL REGULATORY PROTEIN"/>
    <property type="match status" value="1"/>
</dbReference>
<name>A0A919UCS6_9ACTN</name>
<dbReference type="Pfam" id="PF02909">
    <property type="entry name" value="TetR_C_1"/>
    <property type="match status" value="1"/>
</dbReference>
<accession>A0A919UCS6</accession>
<dbReference type="SUPFAM" id="SSF48498">
    <property type="entry name" value="Tetracyclin repressor-like, C-terminal domain"/>
    <property type="match status" value="1"/>
</dbReference>
<evidence type="ECO:0000313" key="6">
    <source>
        <dbReference type="EMBL" id="GIG47126.1"/>
    </source>
</evidence>
<dbReference type="AlphaFoldDB" id="A0A919UCS6"/>
<dbReference type="Proteomes" id="UP000660611">
    <property type="component" value="Unassembled WGS sequence"/>
</dbReference>
<dbReference type="Gene3D" id="1.10.357.10">
    <property type="entry name" value="Tetracycline Repressor, domain 2"/>
    <property type="match status" value="1"/>
</dbReference>
<evidence type="ECO:0000256" key="4">
    <source>
        <dbReference type="PROSITE-ProRule" id="PRU00335"/>
    </source>
</evidence>
<dbReference type="PANTHER" id="PTHR30055">
    <property type="entry name" value="HTH-TYPE TRANSCRIPTIONAL REGULATOR RUTR"/>
    <property type="match status" value="1"/>
</dbReference>
<reference evidence="6" key="1">
    <citation type="submission" date="2021-01" db="EMBL/GenBank/DDBJ databases">
        <title>Whole genome shotgun sequence of Dactylosporangium siamense NBRC 106093.</title>
        <authorList>
            <person name="Komaki H."/>
            <person name="Tamura T."/>
        </authorList>
    </citation>
    <scope>NUCLEOTIDE SEQUENCE</scope>
    <source>
        <strain evidence="6">NBRC 106093</strain>
    </source>
</reference>
<dbReference type="Pfam" id="PF00440">
    <property type="entry name" value="TetR_N"/>
    <property type="match status" value="1"/>
</dbReference>
<dbReference type="InterPro" id="IPR004111">
    <property type="entry name" value="Repressor_TetR_C"/>
</dbReference>
<dbReference type="RefSeq" id="WP_203848865.1">
    <property type="nucleotide sequence ID" value="NZ_BAAAVW010000017.1"/>
</dbReference>
<dbReference type="EMBL" id="BONQ01000081">
    <property type="protein sequence ID" value="GIG47126.1"/>
    <property type="molecule type" value="Genomic_DNA"/>
</dbReference>
<dbReference type="InterPro" id="IPR036271">
    <property type="entry name" value="Tet_transcr_reg_TetR-rel_C_sf"/>
</dbReference>
<evidence type="ECO:0000256" key="3">
    <source>
        <dbReference type="ARBA" id="ARBA00023163"/>
    </source>
</evidence>
<dbReference type="SUPFAM" id="SSF46689">
    <property type="entry name" value="Homeodomain-like"/>
    <property type="match status" value="1"/>
</dbReference>
<keyword evidence="1" id="KW-0805">Transcription regulation</keyword>
<keyword evidence="2 4" id="KW-0238">DNA-binding</keyword>
<dbReference type="GO" id="GO:0000976">
    <property type="term" value="F:transcription cis-regulatory region binding"/>
    <property type="evidence" value="ECO:0007669"/>
    <property type="project" value="TreeGrafter"/>
</dbReference>
<evidence type="ECO:0000256" key="2">
    <source>
        <dbReference type="ARBA" id="ARBA00023125"/>
    </source>
</evidence>
<protein>
    <submittedName>
        <fullName evidence="6">TetR family transcriptional regulator</fullName>
    </submittedName>
</protein>
<dbReference type="InterPro" id="IPR009057">
    <property type="entry name" value="Homeodomain-like_sf"/>
</dbReference>
<gene>
    <name evidence="6" type="ORF">Dsi01nite_051670</name>
</gene>
<organism evidence="6 7">
    <name type="scientific">Dactylosporangium siamense</name>
    <dbReference type="NCBI Taxonomy" id="685454"/>
    <lineage>
        <taxon>Bacteria</taxon>
        <taxon>Bacillati</taxon>
        <taxon>Actinomycetota</taxon>
        <taxon>Actinomycetes</taxon>
        <taxon>Micromonosporales</taxon>
        <taxon>Micromonosporaceae</taxon>
        <taxon>Dactylosporangium</taxon>
    </lineage>
</organism>
<keyword evidence="3" id="KW-0804">Transcription</keyword>
<keyword evidence="7" id="KW-1185">Reference proteome</keyword>